<feature type="transmembrane region" description="Helical" evidence="1">
    <location>
        <begin position="6"/>
        <end position="27"/>
    </location>
</feature>
<evidence type="ECO:0000313" key="2">
    <source>
        <dbReference type="EMBL" id="PDW00896.1"/>
    </source>
</evidence>
<name>A0A2H3LBH4_9CHLR</name>
<keyword evidence="1" id="KW-1133">Transmembrane helix</keyword>
<dbReference type="EMBL" id="LYXE01000024">
    <property type="protein sequence ID" value="PDW00896.1"/>
    <property type="molecule type" value="Genomic_DNA"/>
</dbReference>
<proteinExistence type="predicted"/>
<organism evidence="2 3">
    <name type="scientific">Candidatus Chloroploca asiatica</name>
    <dbReference type="NCBI Taxonomy" id="1506545"/>
    <lineage>
        <taxon>Bacteria</taxon>
        <taxon>Bacillati</taxon>
        <taxon>Chloroflexota</taxon>
        <taxon>Chloroflexia</taxon>
        <taxon>Chloroflexales</taxon>
        <taxon>Chloroflexineae</taxon>
        <taxon>Oscillochloridaceae</taxon>
        <taxon>Candidatus Chloroploca</taxon>
    </lineage>
</organism>
<dbReference type="RefSeq" id="WP_097650724.1">
    <property type="nucleotide sequence ID" value="NZ_LYXE01000024.1"/>
</dbReference>
<protein>
    <submittedName>
        <fullName evidence="2">Uncharacterized protein</fullName>
    </submittedName>
</protein>
<keyword evidence="3" id="KW-1185">Reference proteome</keyword>
<reference evidence="2 3" key="1">
    <citation type="submission" date="2016-05" db="EMBL/GenBank/DDBJ databases">
        <authorList>
            <person name="Lavstsen T."/>
            <person name="Jespersen J.S."/>
        </authorList>
    </citation>
    <scope>NUCLEOTIDE SEQUENCE [LARGE SCALE GENOMIC DNA]</scope>
    <source>
        <strain evidence="2 3">B7-9</strain>
    </source>
</reference>
<evidence type="ECO:0000256" key="1">
    <source>
        <dbReference type="SAM" id="Phobius"/>
    </source>
</evidence>
<keyword evidence="1" id="KW-0812">Transmembrane</keyword>
<sequence length="214" mass="24207">MQALFVTLSIAIITLLMLMLWFVPHLLQQQAQRNAREAAALRTMLTDLLEEQEAVARRQAQLTTSIAHLQDQLEQTLITVPANADQRITVLADQEVLHVLEKRIGTLQLQIQQWLEHRSVRQRNAQLQDNEAWANLMGLLAAIQERVGALSDLHPNARIGHQAHQLLTELEQEMAQLRSISDDITTLQWRLRASVTERDNDLGSLRSHAGSSAD</sequence>
<keyword evidence="1" id="KW-0472">Membrane</keyword>
<gene>
    <name evidence="2" type="ORF">A9Q02_08525</name>
</gene>
<accession>A0A2H3LBH4</accession>
<dbReference type="AlphaFoldDB" id="A0A2H3LBH4"/>
<dbReference type="Proteomes" id="UP000220922">
    <property type="component" value="Unassembled WGS sequence"/>
</dbReference>
<comment type="caution">
    <text evidence="2">The sequence shown here is derived from an EMBL/GenBank/DDBJ whole genome shotgun (WGS) entry which is preliminary data.</text>
</comment>
<dbReference type="OrthoDB" id="154769at2"/>
<evidence type="ECO:0000313" key="3">
    <source>
        <dbReference type="Proteomes" id="UP000220922"/>
    </source>
</evidence>